<comment type="subcellular location">
    <subcellularLocation>
        <location evidence="2">Cell inner membrane</location>
        <topology evidence="2">Multi-pass membrane protein</topology>
    </subcellularLocation>
</comment>
<dbReference type="Gene3D" id="3.30.565.10">
    <property type="entry name" value="Histidine kinase-like ATPase, C-terminal domain"/>
    <property type="match status" value="1"/>
</dbReference>
<keyword evidence="9" id="KW-0418">Kinase</keyword>
<dbReference type="GO" id="GO:0005524">
    <property type="term" value="F:ATP binding"/>
    <property type="evidence" value="ECO:0007669"/>
    <property type="project" value="UniProtKB-KW"/>
</dbReference>
<dbReference type="GO" id="GO:0007234">
    <property type="term" value="P:osmosensory signaling via phosphorelay pathway"/>
    <property type="evidence" value="ECO:0007669"/>
    <property type="project" value="TreeGrafter"/>
</dbReference>
<dbReference type="Pfam" id="PF01590">
    <property type="entry name" value="GAF"/>
    <property type="match status" value="1"/>
</dbReference>
<dbReference type="PRINTS" id="PR01033">
    <property type="entry name" value="PHYTOCHROME"/>
</dbReference>
<reference evidence="16" key="4">
    <citation type="journal article" date="2004" name="J. Biol. Chem.">
        <title>Ligand-induced conformational shift in the N-terminal domain of GRP94, an Hsp90 chaperone.</title>
        <authorList>
            <person name="Immormino R.M."/>
            <person name="Dollins D.E."/>
            <person name="Shaffer P.L."/>
            <person name="Soldano K.L."/>
            <person name="Walker M.A."/>
            <person name="Gewirth D.T."/>
        </authorList>
    </citation>
    <scope>NUCLEOTIDE SEQUENCE</scope>
</reference>
<evidence type="ECO:0000256" key="6">
    <source>
        <dbReference type="ARBA" id="ARBA00022553"/>
    </source>
</evidence>
<dbReference type="InterPro" id="IPR036097">
    <property type="entry name" value="HisK_dim/P_sf"/>
</dbReference>
<dbReference type="SUPFAM" id="SSF55781">
    <property type="entry name" value="GAF domain-like"/>
    <property type="match status" value="2"/>
</dbReference>
<dbReference type="Proteomes" id="UP000675920">
    <property type="component" value="Unplaced"/>
</dbReference>
<keyword evidence="15" id="KW-1185">Reference proteome</keyword>
<evidence type="ECO:0000313" key="15">
    <source>
        <dbReference type="Proteomes" id="UP000675920"/>
    </source>
</evidence>
<dbReference type="RefSeq" id="WP_034412156.1">
    <property type="nucleotide sequence ID" value="NZ_KI519499.1"/>
</dbReference>
<dbReference type="SUPFAM" id="SSF47384">
    <property type="entry name" value="Homodimeric domain of signal transducing histidine kinase"/>
    <property type="match status" value="1"/>
</dbReference>
<dbReference type="PANTHER" id="PTHR42878">
    <property type="entry name" value="TWO-COMPONENT HISTIDINE KINASE"/>
    <property type="match status" value="1"/>
</dbReference>
<dbReference type="GO" id="GO:0009584">
    <property type="term" value="P:detection of visible light"/>
    <property type="evidence" value="ECO:0007669"/>
    <property type="project" value="InterPro"/>
</dbReference>
<dbReference type="InterPro" id="IPR029016">
    <property type="entry name" value="GAF-like_dom_sf"/>
</dbReference>
<organism evidence="15 16">
    <name type="scientific">Derxia gummosa DSM 723</name>
    <dbReference type="NCBI Taxonomy" id="1121388"/>
    <lineage>
        <taxon>Bacteria</taxon>
        <taxon>Pseudomonadati</taxon>
        <taxon>Pseudomonadota</taxon>
        <taxon>Betaproteobacteria</taxon>
        <taxon>Burkholderiales</taxon>
        <taxon>Alcaligenaceae</taxon>
        <taxon>Derxia</taxon>
    </lineage>
</organism>
<accession>A0A8B6X839</accession>
<dbReference type="Pfam" id="PF00360">
    <property type="entry name" value="PHY"/>
    <property type="match status" value="1"/>
</dbReference>
<dbReference type="InterPro" id="IPR050351">
    <property type="entry name" value="BphY/WalK/GraS-like"/>
</dbReference>
<dbReference type="InterPro" id="IPR005467">
    <property type="entry name" value="His_kinase_dom"/>
</dbReference>
<dbReference type="InterPro" id="IPR003018">
    <property type="entry name" value="GAF"/>
</dbReference>
<keyword evidence="11" id="KW-0675">Receptor</keyword>
<protein>
    <recommendedName>
        <fullName evidence="4">histidine kinase</fullName>
        <ecNumber evidence="4">2.7.13.3</ecNumber>
    </recommendedName>
</protein>
<evidence type="ECO:0000256" key="4">
    <source>
        <dbReference type="ARBA" id="ARBA00012438"/>
    </source>
</evidence>
<dbReference type="InterPro" id="IPR043150">
    <property type="entry name" value="Phytochrome_PHY_sf"/>
</dbReference>
<dbReference type="GO" id="GO:0030295">
    <property type="term" value="F:protein kinase activator activity"/>
    <property type="evidence" value="ECO:0007669"/>
    <property type="project" value="TreeGrafter"/>
</dbReference>
<dbReference type="SUPFAM" id="SSF55785">
    <property type="entry name" value="PYP-like sensor domain (PAS domain)"/>
    <property type="match status" value="1"/>
</dbReference>
<evidence type="ECO:0000256" key="9">
    <source>
        <dbReference type="ARBA" id="ARBA00022777"/>
    </source>
</evidence>
<dbReference type="InterPro" id="IPR013515">
    <property type="entry name" value="Phytochrome_cen-reg"/>
</dbReference>
<reference evidence="16" key="3">
    <citation type="journal article" date="2004" name="Chem. Biol.">
        <title>Structure-activity relationships in purine-based inhibitor binding to HSP90 isoforms.</title>
        <authorList>
            <person name="Wright L."/>
            <person name="Barril X."/>
            <person name="Dymock B."/>
            <person name="Sheridan L."/>
            <person name="Surgenor A."/>
            <person name="Beswick M."/>
            <person name="Drysdale M."/>
            <person name="Collier A."/>
            <person name="Massey A."/>
            <person name="Davies N."/>
            <person name="Fink A."/>
            <person name="Fromont C."/>
            <person name="Aherne W."/>
            <person name="Boxall K."/>
            <person name="Sharp S."/>
            <person name="Workman P."/>
            <person name="Hubbard R.E."/>
        </authorList>
    </citation>
    <scope>NUCLEOTIDE SEQUENCE</scope>
</reference>
<dbReference type="SUPFAM" id="SSF55874">
    <property type="entry name" value="ATPase domain of HSP90 chaperone/DNA topoisomerase II/histidine kinase"/>
    <property type="match status" value="1"/>
</dbReference>
<evidence type="ECO:0000259" key="13">
    <source>
        <dbReference type="PROSITE" id="PS50046"/>
    </source>
</evidence>
<dbReference type="InterPro" id="IPR035965">
    <property type="entry name" value="PAS-like_dom_sf"/>
</dbReference>
<dbReference type="PROSITE" id="PS50046">
    <property type="entry name" value="PHYTOCHROME_2"/>
    <property type="match status" value="1"/>
</dbReference>
<feature type="region of interest" description="Disordered" evidence="12">
    <location>
        <begin position="1"/>
        <end position="22"/>
    </location>
</feature>
<feature type="domain" description="Histidine kinase" evidence="14">
    <location>
        <begin position="523"/>
        <end position="737"/>
    </location>
</feature>
<dbReference type="Gene3D" id="3.30.450.40">
    <property type="match status" value="1"/>
</dbReference>
<dbReference type="InterPro" id="IPR003594">
    <property type="entry name" value="HATPase_dom"/>
</dbReference>
<evidence type="ECO:0000256" key="2">
    <source>
        <dbReference type="ARBA" id="ARBA00004429"/>
    </source>
</evidence>
<dbReference type="InterPro" id="IPR013654">
    <property type="entry name" value="PAS_2"/>
</dbReference>
<dbReference type="GO" id="GO:0000155">
    <property type="term" value="F:phosphorelay sensor kinase activity"/>
    <property type="evidence" value="ECO:0007669"/>
    <property type="project" value="InterPro"/>
</dbReference>
<evidence type="ECO:0000256" key="11">
    <source>
        <dbReference type="ARBA" id="ARBA00023170"/>
    </source>
</evidence>
<dbReference type="Pfam" id="PF02518">
    <property type="entry name" value="HATPase_c"/>
    <property type="match status" value="1"/>
</dbReference>
<dbReference type="FunFam" id="3.30.565.10:FF:000006">
    <property type="entry name" value="Sensor histidine kinase WalK"/>
    <property type="match status" value="1"/>
</dbReference>
<keyword evidence="10" id="KW-0157">Chromophore</keyword>
<dbReference type="OrthoDB" id="9808408at2"/>
<dbReference type="Gene3D" id="3.30.450.270">
    <property type="match status" value="1"/>
</dbReference>
<sequence>MPEISPADATDPCAREPIRTPGAIQPHGALMLLGPPDAGGDRDVLSASINLATLLGLDARPTRLGALPDGVRLAGLLDGLDTPGGPPFTDLLSLPAGRFQLDARSTPQGLLLEFEPAGDVGPDAGSFYRHLGELIDAMGLLDHEDDLCRRVATETRRLTGFARVLIYRFAPDWHGRVVAEDGDGRLPSYLGLRFPASDIPAQARELYRRHRLRLIPDADYAPVPLDPPLLADGSPIDLGPAGLRSVAPVHVEYMRNMGTAASMSVSLLVDGALWGLISCHHPEPKTVAPPLRALCDFLGQLLALQIGARTRGEHAARRLALKRVENELLARVARAADFPSGLAASPEAWLGLVNAAGAAVVVEGAILTAGRTPPIDRLRDLAGWLKRGQDTPLWHTDALARHWPEAADLGESASGLLAIAISQLHASWILWFRPELPHSVDWGGDPRKPAAAPGERLSPRKSFDLWREQVRGQSEPWHSAELDAAADFRHAIVSFVLRQAEERAALTDQLQRSNKELESFSYSVSHDLRAPFRHIVGYAELLRERHADGLDDKSRHYLDNIIDSALSAGRLVDDLLNFSRLGRASLDMTRVDMNKLVAEVKQSLAPDTAGRAIDWRIAPLPDAWGDAAMLRQALANLIDNAVKYTRDASPAVIEIGGEALAHELRFWVRDNGTGFDMAYVGKLFGVFQRLHRAEDYAGTGIGLALTRRIIDRHGGRIDASGALGQGACFRFALPVPSLSPSPEPANG</sequence>
<dbReference type="AlphaFoldDB" id="A0A8B6X839"/>
<evidence type="ECO:0000256" key="10">
    <source>
        <dbReference type="ARBA" id="ARBA00022991"/>
    </source>
</evidence>
<dbReference type="Gene3D" id="3.30.450.20">
    <property type="entry name" value="PAS domain"/>
    <property type="match status" value="1"/>
</dbReference>
<reference evidence="16" key="2">
    <citation type="journal article" date="2004" name="Cell">
        <title>The Mechanism of Hsp90 regulation by the protein kinase-specific cochaperone p50(cdc37).</title>
        <authorList>
            <person name="Roe S.M."/>
            <person name="Ali M.M."/>
            <person name="Meyer P."/>
            <person name="Vaughan C.K."/>
            <person name="Panaretou B."/>
            <person name="Piper P.W."/>
            <person name="Prodromou C."/>
            <person name="Pearl L.H."/>
        </authorList>
    </citation>
    <scope>NUCLEOTIDE SEQUENCE</scope>
</reference>
<evidence type="ECO:0000256" key="12">
    <source>
        <dbReference type="SAM" id="MobiDB-lite"/>
    </source>
</evidence>
<dbReference type="Pfam" id="PF08446">
    <property type="entry name" value="PAS_2"/>
    <property type="match status" value="1"/>
</dbReference>
<evidence type="ECO:0000256" key="5">
    <source>
        <dbReference type="ARBA" id="ARBA00022543"/>
    </source>
</evidence>
<evidence type="ECO:0000256" key="8">
    <source>
        <dbReference type="ARBA" id="ARBA00022679"/>
    </source>
</evidence>
<dbReference type="InterPro" id="IPR003661">
    <property type="entry name" value="HisK_dim/P_dom"/>
</dbReference>
<keyword evidence="16" id="KW-0067">ATP-binding</keyword>
<dbReference type="InterPro" id="IPR016132">
    <property type="entry name" value="Phyto_chromo_attachment"/>
</dbReference>
<dbReference type="GO" id="GO:0000156">
    <property type="term" value="F:phosphorelay response regulator activity"/>
    <property type="evidence" value="ECO:0007669"/>
    <property type="project" value="TreeGrafter"/>
</dbReference>
<name>A0A8B6X839_9BURK</name>
<dbReference type="SMART" id="SM00065">
    <property type="entry name" value="GAF"/>
    <property type="match status" value="1"/>
</dbReference>
<keyword evidence="16" id="KW-0547">Nucleotide-binding</keyword>
<reference evidence="16" key="5">
    <citation type="submission" date="2025-08" db="UniProtKB">
        <authorList>
            <consortium name="RefSeq"/>
        </authorList>
    </citation>
    <scope>IDENTIFICATION</scope>
</reference>
<evidence type="ECO:0000259" key="14">
    <source>
        <dbReference type="PROSITE" id="PS50109"/>
    </source>
</evidence>
<dbReference type="Pfam" id="PF00512">
    <property type="entry name" value="HisKA"/>
    <property type="match status" value="1"/>
</dbReference>
<dbReference type="PROSITE" id="PS50109">
    <property type="entry name" value="HIS_KIN"/>
    <property type="match status" value="1"/>
</dbReference>
<dbReference type="CDD" id="cd00082">
    <property type="entry name" value="HisKA"/>
    <property type="match status" value="1"/>
</dbReference>
<dbReference type="SMART" id="SM00388">
    <property type="entry name" value="HisKA"/>
    <property type="match status" value="1"/>
</dbReference>
<evidence type="ECO:0000256" key="7">
    <source>
        <dbReference type="ARBA" id="ARBA00022606"/>
    </source>
</evidence>
<evidence type="ECO:0000256" key="1">
    <source>
        <dbReference type="ARBA" id="ARBA00000085"/>
    </source>
</evidence>
<keyword evidence="7" id="KW-0716">Sensory transduction</keyword>
<comment type="catalytic activity">
    <reaction evidence="1">
        <text>ATP + protein L-histidine = ADP + protein N-phospho-L-histidine.</text>
        <dbReference type="EC" id="2.7.13.3"/>
    </reaction>
</comment>
<dbReference type="GO" id="GO:0006355">
    <property type="term" value="P:regulation of DNA-templated transcription"/>
    <property type="evidence" value="ECO:0007669"/>
    <property type="project" value="InterPro"/>
</dbReference>
<proteinExistence type="inferred from homology"/>
<comment type="similarity">
    <text evidence="3">In the N-terminal section; belongs to the phytochrome family.</text>
</comment>
<dbReference type="InterPro" id="IPR036890">
    <property type="entry name" value="HATPase_C_sf"/>
</dbReference>
<dbReference type="PANTHER" id="PTHR42878:SF15">
    <property type="entry name" value="BACTERIOPHYTOCHROME"/>
    <property type="match status" value="1"/>
</dbReference>
<reference evidence="16" key="1">
    <citation type="journal article" date="2004" name="Biochemistry">
        <title>Crystal structure of the C-terminal domain of the two-component system transmitter protein nitrogen regulator II (NRII; NtrB), regulator of nitrogen assimilation in Escherichia coli.</title>
        <authorList>
            <person name="Song Y."/>
            <person name="Peisach D."/>
            <person name="Pioszak A.A."/>
            <person name="Xu Z."/>
            <person name="Ninfa A.J."/>
        </authorList>
    </citation>
    <scope>NUCLEOTIDE SEQUENCE</scope>
</reference>
<dbReference type="InterPro" id="IPR001294">
    <property type="entry name" value="Phytochrome"/>
</dbReference>
<dbReference type="SMART" id="SM00387">
    <property type="entry name" value="HATPase_c"/>
    <property type="match status" value="1"/>
</dbReference>
<keyword evidence="5" id="KW-0600">Photoreceptor protein</keyword>
<evidence type="ECO:0000256" key="3">
    <source>
        <dbReference type="ARBA" id="ARBA00006402"/>
    </source>
</evidence>
<dbReference type="EC" id="2.7.13.3" evidence="4"/>
<dbReference type="GO" id="GO:0009881">
    <property type="term" value="F:photoreceptor activity"/>
    <property type="evidence" value="ECO:0007669"/>
    <property type="project" value="UniProtKB-KW"/>
</dbReference>
<feature type="domain" description="Phytochrome chromophore attachment site" evidence="13">
    <location>
        <begin position="143"/>
        <end position="300"/>
    </location>
</feature>
<evidence type="ECO:0000313" key="16">
    <source>
        <dbReference type="RefSeq" id="WP_034412156.1"/>
    </source>
</evidence>
<dbReference type="Gene3D" id="1.10.287.130">
    <property type="match status" value="1"/>
</dbReference>
<keyword evidence="8" id="KW-0808">Transferase</keyword>
<keyword evidence="6" id="KW-0597">Phosphoprotein</keyword>
<dbReference type="GO" id="GO:0005886">
    <property type="term" value="C:plasma membrane"/>
    <property type="evidence" value="ECO:0007669"/>
    <property type="project" value="UniProtKB-SubCell"/>
</dbReference>